<dbReference type="eggNOG" id="COG1680">
    <property type="taxonomic scope" value="Bacteria"/>
</dbReference>
<dbReference type="InterPro" id="IPR050491">
    <property type="entry name" value="AmpC-like"/>
</dbReference>
<dbReference type="PATRIC" id="fig|641524.5.peg.1696"/>
<dbReference type="EC" id="3.5.2.6" evidence="2"/>
<dbReference type="STRING" id="641524.ADICYQ_1711"/>
<dbReference type="InterPro" id="IPR012338">
    <property type="entry name" value="Beta-lactam/transpept-like"/>
</dbReference>
<dbReference type="Gene3D" id="3.40.710.10">
    <property type="entry name" value="DD-peptidase/beta-lactamase superfamily"/>
    <property type="match status" value="1"/>
</dbReference>
<dbReference type="PANTHER" id="PTHR46825:SF9">
    <property type="entry name" value="BETA-LACTAMASE-RELATED DOMAIN-CONTAINING PROTEIN"/>
    <property type="match status" value="1"/>
</dbReference>
<reference evidence="2 3" key="1">
    <citation type="journal article" date="2013" name="Genome Announc.">
        <title>Draft Genome Sequence of Cyclobacterium qasimii Strain M12-11BT, Isolated from Arctic Marine Sediment.</title>
        <authorList>
            <person name="Shivaji S."/>
            <person name="Ara S."/>
            <person name="Singh A."/>
            <person name="Kumar Pinnaka A."/>
        </authorList>
    </citation>
    <scope>NUCLEOTIDE SEQUENCE [LARGE SCALE GENOMIC DNA]</scope>
    <source>
        <strain evidence="2 3">M12-11B</strain>
    </source>
</reference>
<dbReference type="Pfam" id="PF00144">
    <property type="entry name" value="Beta-lactamase"/>
    <property type="match status" value="1"/>
</dbReference>
<keyword evidence="2" id="KW-0378">Hydrolase</keyword>
<dbReference type="EMBL" id="ATNM01000071">
    <property type="protein sequence ID" value="EPR69211.1"/>
    <property type="molecule type" value="Genomic_DNA"/>
</dbReference>
<evidence type="ECO:0000313" key="3">
    <source>
        <dbReference type="Proteomes" id="UP000014974"/>
    </source>
</evidence>
<dbReference type="AlphaFoldDB" id="S7VGV6"/>
<name>S7VGV6_9BACT</name>
<dbReference type="PANTHER" id="PTHR46825">
    <property type="entry name" value="D-ALANYL-D-ALANINE-CARBOXYPEPTIDASE/ENDOPEPTIDASE AMPH"/>
    <property type="match status" value="1"/>
</dbReference>
<sequence length="178" mass="20017">MDSIFEDFNDINKPGATVAVVKDQKIVFKKGYGSANLEYGIPNSPSTIFHIASVSKQFTVFSILLLEKEGKLSFDDDIRKYIPEVPDFGKTITLRHLASHTSGMRDQWGLLAMAGWRQDDVITKEHILKLVSQQKELNFNPGESYMYCNTGFTLLAEVVARISGKTFAAFTEEKFLNP</sequence>
<comment type="caution">
    <text evidence="2">The sequence shown here is derived from an EMBL/GenBank/DDBJ whole genome shotgun (WGS) entry which is preliminary data.</text>
</comment>
<feature type="domain" description="Beta-lactamase-related" evidence="1">
    <location>
        <begin position="2"/>
        <end position="178"/>
    </location>
</feature>
<evidence type="ECO:0000259" key="1">
    <source>
        <dbReference type="Pfam" id="PF00144"/>
    </source>
</evidence>
<evidence type="ECO:0000313" key="2">
    <source>
        <dbReference type="EMBL" id="EPR69211.1"/>
    </source>
</evidence>
<protein>
    <submittedName>
        <fullName evidence="2">Beta-lactamase</fullName>
        <ecNumber evidence="2">3.5.2.6</ecNumber>
    </submittedName>
</protein>
<dbReference type="SUPFAM" id="SSF56601">
    <property type="entry name" value="beta-lactamase/transpeptidase-like"/>
    <property type="match status" value="1"/>
</dbReference>
<dbReference type="Proteomes" id="UP000014974">
    <property type="component" value="Unassembled WGS sequence"/>
</dbReference>
<dbReference type="GO" id="GO:0008800">
    <property type="term" value="F:beta-lactamase activity"/>
    <property type="evidence" value="ECO:0007669"/>
    <property type="project" value="UniProtKB-EC"/>
</dbReference>
<dbReference type="InterPro" id="IPR001466">
    <property type="entry name" value="Beta-lactam-related"/>
</dbReference>
<accession>S7VGV6</accession>
<proteinExistence type="predicted"/>
<organism evidence="2 3">
    <name type="scientific">Cyclobacterium qasimii M12-11B</name>
    <dbReference type="NCBI Taxonomy" id="641524"/>
    <lineage>
        <taxon>Bacteria</taxon>
        <taxon>Pseudomonadati</taxon>
        <taxon>Bacteroidota</taxon>
        <taxon>Cytophagia</taxon>
        <taxon>Cytophagales</taxon>
        <taxon>Cyclobacteriaceae</taxon>
        <taxon>Cyclobacterium</taxon>
    </lineage>
</organism>
<gene>
    <name evidence="2" type="ORF">ADICYQ_1711</name>
</gene>